<dbReference type="Pfam" id="PF00931">
    <property type="entry name" value="NB-ARC"/>
    <property type="match status" value="1"/>
</dbReference>
<evidence type="ECO:0000256" key="2">
    <source>
        <dbReference type="ARBA" id="ARBA00022737"/>
    </source>
</evidence>
<feature type="repeat" description="WD" evidence="3">
    <location>
        <begin position="742"/>
        <end position="793"/>
    </location>
</feature>
<keyword evidence="6" id="KW-1185">Reference proteome</keyword>
<dbReference type="InterPro" id="IPR015943">
    <property type="entry name" value="WD40/YVTN_repeat-like_dom_sf"/>
</dbReference>
<feature type="repeat" description="WD" evidence="3">
    <location>
        <begin position="1088"/>
        <end position="1130"/>
    </location>
</feature>
<evidence type="ECO:0000313" key="5">
    <source>
        <dbReference type="EMBL" id="RUR76716.1"/>
    </source>
</evidence>
<dbReference type="InterPro" id="IPR019775">
    <property type="entry name" value="WD40_repeat_CS"/>
</dbReference>
<dbReference type="Gene3D" id="3.40.50.300">
    <property type="entry name" value="P-loop containing nucleotide triphosphate hydrolases"/>
    <property type="match status" value="1"/>
</dbReference>
<gene>
    <name evidence="5" type="ORF">PCC6912_41200</name>
</gene>
<dbReference type="RefSeq" id="WP_127011361.1">
    <property type="nucleotide sequence ID" value="NZ_CP170746.1"/>
</dbReference>
<evidence type="ECO:0000256" key="3">
    <source>
        <dbReference type="PROSITE-ProRule" id="PRU00221"/>
    </source>
</evidence>
<organism evidence="5 6">
    <name type="scientific">Chlorogloeopsis fritschii PCC 6912</name>
    <dbReference type="NCBI Taxonomy" id="211165"/>
    <lineage>
        <taxon>Bacteria</taxon>
        <taxon>Bacillati</taxon>
        <taxon>Cyanobacteriota</taxon>
        <taxon>Cyanophyceae</taxon>
        <taxon>Nostocales</taxon>
        <taxon>Chlorogloeopsidaceae</taxon>
        <taxon>Chlorogloeopsis</taxon>
    </lineage>
</organism>
<dbReference type="Gene3D" id="2.130.10.10">
    <property type="entry name" value="YVTN repeat-like/Quinoprotein amine dehydrogenase"/>
    <property type="match status" value="6"/>
</dbReference>
<feature type="repeat" description="WD" evidence="3">
    <location>
        <begin position="1055"/>
        <end position="1087"/>
    </location>
</feature>
<dbReference type="PRINTS" id="PR00364">
    <property type="entry name" value="DISEASERSIST"/>
</dbReference>
<dbReference type="SUPFAM" id="SSF50978">
    <property type="entry name" value="WD40 repeat-like"/>
    <property type="match status" value="2"/>
</dbReference>
<dbReference type="PROSITE" id="PS50294">
    <property type="entry name" value="WD_REPEATS_REGION"/>
    <property type="match status" value="12"/>
</dbReference>
<feature type="repeat" description="WD" evidence="3">
    <location>
        <begin position="835"/>
        <end position="876"/>
    </location>
</feature>
<dbReference type="Proteomes" id="UP000268857">
    <property type="component" value="Unassembled WGS sequence"/>
</dbReference>
<dbReference type="CDD" id="cd00200">
    <property type="entry name" value="WD40"/>
    <property type="match status" value="2"/>
</dbReference>
<dbReference type="InterPro" id="IPR002182">
    <property type="entry name" value="NB-ARC"/>
</dbReference>
<name>A0A433N5J9_CHLFR</name>
<dbReference type="SUPFAM" id="SSF50998">
    <property type="entry name" value="Quinoprotein alcohol dehydrogenase-like"/>
    <property type="match status" value="1"/>
</dbReference>
<feature type="domain" description="NB-ARC" evidence="4">
    <location>
        <begin position="137"/>
        <end position="246"/>
    </location>
</feature>
<dbReference type="InterPro" id="IPR036322">
    <property type="entry name" value="WD40_repeat_dom_sf"/>
</dbReference>
<sequence length="1274" mass="140997">MEVHKQRRRRGVILSLQGWKKLQAARHQAEILENDGAKLTLEELSYRTQLAPFTVSKVLAREEGVDKQTLEYFFRAFGLELTKSDFVRVGSGDAGNQGDTETRRHTDAEIGSRGEIQNKVDWGEAIDVSIFFGRKEELSKLEYWVVSDRCRLIALLGMGGIGKTSLAVKLAQQIQEQFEFVVWRSLRNSPLLRELLSNLLQFFADGQPVNLSENLGDISKQVPTPVLISQFMAHLRSHRTLVVLDNAESILASGDRTGHYQAGYEDYGQFFQQIGETAHQSCVILTSREKPQEIVALEGETLPARSLQLSGLSAIAAQELVRTKSFFYSCDSRCQELIQHYAGNPLALKIIATTIQELFNGDIAEFLAQDTKVFGSIYELLTQQFNRLSALEKDLIYWLAINREPVNLMELRTDLVLPIPAMNLLEALESLARRSLIEKISVPNSPVQFTLQPVVMEYVTDHFIQQVCAEIEQWGTDEKCLFNSYALMKATAKDYIRAAQTKLILQPVIEQLLLLVRNKQAIATLLAQITNQLREQTFKTWQQENQKQENKPIIPTSSLLGEPGYTGGNIINLLSYLQIDLTGYDFSYLTIRQAYLQDTSLKQVNFAHANISQSVFAKTFSTAMDAAFSPDGKTIATTHTDGYIRLWDVVSSQPLMTYQGHLGIVWGVAFSPDGRMLATGGEDRTVKIWDINTGQCLKTFLGHSDGVRTVIYTLDGDKLISSSTDSTIRIWDTSTGECIKVLQGHTSGVWAVALSPIPPSPPFIRGVGGILASGSDDNTIKLWDITTGCCIETLQGHTDWIRSVAFSTQGLLASSSLDGAVRIWDVEKGICVEILEGHTNGVYTICFIGDGNILASSSLDRTVRLWDVSTGQCVRTLQGHTNAIYVNTVNPQGTLLVTGGDDFSLRLWDIASGECVRILKGRQNWLSSVIFSPVSHAGFAWVLASGGEDGIVRLWTPDGKPCSLGSHADFIFAVNFSPDGRILASGSADQTIRLWDVVNGQCMKVLHGHAGMVTSVTFSPDSRILASTSYDHTVKLWDVATGQLLHTFPEHITMSTAFSPDGKKLAVGSFDKTVRIWDLETKQCCQTFEGHDSWTWWVAFSPDGLLLATASSADRTIRLWDVKTGECIHILKGHQEWIWAIAFSPIPPSPTPVASSRETRPRRWLPFTRGVGGILASCSSDGTIKLWDVKTGECIATLTGHDTWVMSVDFSPEGNIIASGDGNAVIKLWDVQTQECIQTLRAERLYEGMNIYGVTGLTEAQKSTLLALGAVEQR</sequence>
<dbReference type="PANTHER" id="PTHR19848:SF8">
    <property type="entry name" value="F-BOX AND WD REPEAT DOMAIN CONTAINING 7"/>
    <property type="match status" value="1"/>
</dbReference>
<feature type="repeat" description="WD" evidence="3">
    <location>
        <begin position="964"/>
        <end position="1005"/>
    </location>
</feature>
<dbReference type="PROSITE" id="PS50082">
    <property type="entry name" value="WD_REPEATS_2"/>
    <property type="match status" value="13"/>
</dbReference>
<dbReference type="InterPro" id="IPR001680">
    <property type="entry name" value="WD40_rpt"/>
</dbReference>
<feature type="repeat" description="WD" evidence="3">
    <location>
        <begin position="877"/>
        <end position="918"/>
    </location>
</feature>
<feature type="repeat" description="WD" evidence="3">
    <location>
        <begin position="1006"/>
        <end position="1047"/>
    </location>
</feature>
<dbReference type="GO" id="GO:0043531">
    <property type="term" value="F:ADP binding"/>
    <property type="evidence" value="ECO:0007669"/>
    <property type="project" value="InterPro"/>
</dbReference>
<evidence type="ECO:0000313" key="6">
    <source>
        <dbReference type="Proteomes" id="UP000268857"/>
    </source>
</evidence>
<dbReference type="InterPro" id="IPR020472">
    <property type="entry name" value="WD40_PAC1"/>
</dbReference>
<accession>A0A433N5J9</accession>
<feature type="repeat" description="WD" evidence="3">
    <location>
        <begin position="700"/>
        <end position="741"/>
    </location>
</feature>
<dbReference type="InterPro" id="IPR027417">
    <property type="entry name" value="P-loop_NTPase"/>
</dbReference>
<feature type="repeat" description="WD" evidence="3">
    <location>
        <begin position="794"/>
        <end position="834"/>
    </location>
</feature>
<dbReference type="Pfam" id="PF00400">
    <property type="entry name" value="WD40"/>
    <property type="match status" value="15"/>
</dbReference>
<feature type="repeat" description="WD" evidence="3">
    <location>
        <begin position="658"/>
        <end position="699"/>
    </location>
</feature>
<dbReference type="AlphaFoldDB" id="A0A433N5J9"/>
<reference evidence="5 6" key="1">
    <citation type="journal article" date="2019" name="Genome Biol. Evol.">
        <title>Day and night: Metabolic profiles and evolutionary relationships of six axenic non-marine cyanobacteria.</title>
        <authorList>
            <person name="Will S.E."/>
            <person name="Henke P."/>
            <person name="Boedeker C."/>
            <person name="Huang S."/>
            <person name="Brinkmann H."/>
            <person name="Rohde M."/>
            <person name="Jarek M."/>
            <person name="Friedl T."/>
            <person name="Seufert S."/>
            <person name="Schumacher M."/>
            <person name="Overmann J."/>
            <person name="Neumann-Schaal M."/>
            <person name="Petersen J."/>
        </authorList>
    </citation>
    <scope>NUCLEOTIDE SEQUENCE [LARGE SCALE GENOMIC DNA]</scope>
    <source>
        <strain evidence="5 6">PCC 6912</strain>
    </source>
</reference>
<dbReference type="PANTHER" id="PTHR19848">
    <property type="entry name" value="WD40 REPEAT PROTEIN"/>
    <property type="match status" value="1"/>
</dbReference>
<dbReference type="InterPro" id="IPR011047">
    <property type="entry name" value="Quinoprotein_ADH-like_sf"/>
</dbReference>
<feature type="repeat" description="WD" evidence="3">
    <location>
        <begin position="627"/>
        <end position="657"/>
    </location>
</feature>
<dbReference type="EMBL" id="RSCJ01000019">
    <property type="protein sequence ID" value="RUR76716.1"/>
    <property type="molecule type" value="Genomic_DNA"/>
</dbReference>
<protein>
    <recommendedName>
        <fullName evidence="4">NB-ARC domain-containing protein</fullName>
    </recommendedName>
</protein>
<dbReference type="SMART" id="SM00320">
    <property type="entry name" value="WD40"/>
    <property type="match status" value="14"/>
</dbReference>
<keyword evidence="2" id="KW-0677">Repeat</keyword>
<feature type="repeat" description="WD" evidence="3">
    <location>
        <begin position="1172"/>
        <end position="1197"/>
    </location>
</feature>
<evidence type="ECO:0000259" key="4">
    <source>
        <dbReference type="Pfam" id="PF00931"/>
    </source>
</evidence>
<dbReference type="OrthoDB" id="567898at2"/>
<feature type="repeat" description="WD" evidence="3">
    <location>
        <begin position="1198"/>
        <end position="1239"/>
    </location>
</feature>
<dbReference type="STRING" id="211165.GCA_000317285_02656"/>
<keyword evidence="1 3" id="KW-0853">WD repeat</keyword>
<evidence type="ECO:0000256" key="1">
    <source>
        <dbReference type="ARBA" id="ARBA00022574"/>
    </source>
</evidence>
<comment type="caution">
    <text evidence="5">The sequence shown here is derived from an EMBL/GenBank/DDBJ whole genome shotgun (WGS) entry which is preliminary data.</text>
</comment>
<dbReference type="PROSITE" id="PS00678">
    <property type="entry name" value="WD_REPEATS_1"/>
    <property type="match status" value="12"/>
</dbReference>
<dbReference type="SUPFAM" id="SSF52540">
    <property type="entry name" value="P-loop containing nucleoside triphosphate hydrolases"/>
    <property type="match status" value="1"/>
</dbReference>
<dbReference type="PRINTS" id="PR00320">
    <property type="entry name" value="GPROTEINBRPT"/>
</dbReference>
<proteinExistence type="predicted"/>